<dbReference type="PROSITE" id="PS51184">
    <property type="entry name" value="JMJC"/>
    <property type="match status" value="1"/>
</dbReference>
<organism evidence="5 6">
    <name type="scientific">Loxostege sticticalis</name>
    <name type="common">Beet webworm moth</name>
    <dbReference type="NCBI Taxonomy" id="481309"/>
    <lineage>
        <taxon>Eukaryota</taxon>
        <taxon>Metazoa</taxon>
        <taxon>Ecdysozoa</taxon>
        <taxon>Arthropoda</taxon>
        <taxon>Hexapoda</taxon>
        <taxon>Insecta</taxon>
        <taxon>Pterygota</taxon>
        <taxon>Neoptera</taxon>
        <taxon>Endopterygota</taxon>
        <taxon>Lepidoptera</taxon>
        <taxon>Glossata</taxon>
        <taxon>Ditrysia</taxon>
        <taxon>Pyraloidea</taxon>
        <taxon>Crambidae</taxon>
        <taxon>Pyraustinae</taxon>
        <taxon>Loxostege</taxon>
    </lineage>
</organism>
<dbReference type="PANTHER" id="PTHR12480:SF6">
    <property type="entry name" value="2-OXOGLUTARATE AND IRON-DEPENDENT OXYGENASE JMJD4"/>
    <property type="match status" value="1"/>
</dbReference>
<sequence length="391" mass="45922">MTEIDIDDFSVVIPECCDYNNFENIKVLEADELTYLEFFNKFMIKNVPCIVRNISQNWECAQKWIKNGCLDYDYFKNTYGRLEAPVADCSNTTYNSHSKKTMTVNEYIEYLNENTGEKLLYLKDWHLRRIQPDDNFYKVPLIFASDWLNEFAQDHQEDDYMFVYIGAKDTWTPLHVDVYCSYSWSVNVLGKKKWILFPPGEEIKLHDKFGNLPLSFNQEMYSNVKYFEIIQETGDAIFVPSGWHHQVVNLVDTISINHNWINGCNIQKVWEALQKNLASVELEIAEFKTTEDFPVDCQIILKSLFGMDYTMFAMFINYIGKKRLNQLISRDTPGFSSYVLGIKHIKFDLTIILDIIEKITNHPIFKNKNIISIIIENELLTLRESILQLNL</sequence>
<dbReference type="InterPro" id="IPR050910">
    <property type="entry name" value="JMJD6_ArgDemeth/LysHydrox"/>
</dbReference>
<dbReference type="Pfam" id="PF13621">
    <property type="entry name" value="Cupin_8"/>
    <property type="match status" value="1"/>
</dbReference>
<reference evidence="5 6" key="1">
    <citation type="submission" date="2024-06" db="EMBL/GenBank/DDBJ databases">
        <title>A chromosome-level genome assembly of beet webworm, Loxostege sticticalis.</title>
        <authorList>
            <person name="Zhang Y."/>
        </authorList>
    </citation>
    <scope>NUCLEOTIDE SEQUENCE [LARGE SCALE GENOMIC DNA]</scope>
    <source>
        <strain evidence="5">AQ028</strain>
        <tissue evidence="5">Male pupae</tissue>
    </source>
</reference>
<dbReference type="PANTHER" id="PTHR12480">
    <property type="entry name" value="ARGININE DEMETHYLASE AND LYSYL-HYDROXYLASE JMJD"/>
    <property type="match status" value="1"/>
</dbReference>
<evidence type="ECO:0000256" key="2">
    <source>
        <dbReference type="ARBA" id="ARBA00047762"/>
    </source>
</evidence>
<dbReference type="EMBL" id="JBEDNZ010000004">
    <property type="protein sequence ID" value="KAL0849390.1"/>
    <property type="molecule type" value="Genomic_DNA"/>
</dbReference>
<dbReference type="SUPFAM" id="SSF51197">
    <property type="entry name" value="Clavaminate synthase-like"/>
    <property type="match status" value="1"/>
</dbReference>
<dbReference type="InterPro" id="IPR003347">
    <property type="entry name" value="JmjC_dom"/>
</dbReference>
<comment type="catalytic activity">
    <reaction evidence="2">
        <text>L-lysyl-[protein] + 2-oxoglutarate + O2 = 4-hydroxy-L-lysyl-[protein] + succinate + CO2</text>
        <dbReference type="Rhea" id="RHEA:57156"/>
        <dbReference type="Rhea" id="RHEA-COMP:9752"/>
        <dbReference type="Rhea" id="RHEA-COMP:15084"/>
        <dbReference type="ChEBI" id="CHEBI:15379"/>
        <dbReference type="ChEBI" id="CHEBI:16526"/>
        <dbReference type="ChEBI" id="CHEBI:16810"/>
        <dbReference type="ChEBI" id="CHEBI:29969"/>
        <dbReference type="ChEBI" id="CHEBI:30031"/>
        <dbReference type="ChEBI" id="CHEBI:141495"/>
    </reaction>
</comment>
<evidence type="ECO:0000256" key="3">
    <source>
        <dbReference type="ARBA" id="ARBA00082904"/>
    </source>
</evidence>
<name>A0ABD0TJ70_LOXSC</name>
<evidence type="ECO:0000313" key="5">
    <source>
        <dbReference type="EMBL" id="KAL0849390.1"/>
    </source>
</evidence>
<gene>
    <name evidence="5" type="ORF">ABMA28_013691</name>
</gene>
<feature type="domain" description="JmjC" evidence="4">
    <location>
        <begin position="128"/>
        <end position="277"/>
    </location>
</feature>
<proteinExistence type="inferred from homology"/>
<dbReference type="SMART" id="SM00558">
    <property type="entry name" value="JmjC"/>
    <property type="match status" value="1"/>
</dbReference>
<evidence type="ECO:0000256" key="1">
    <source>
        <dbReference type="ARBA" id="ARBA00038068"/>
    </source>
</evidence>
<dbReference type="Proteomes" id="UP001549921">
    <property type="component" value="Unassembled WGS sequence"/>
</dbReference>
<protein>
    <recommendedName>
        <fullName evidence="3">Jumonji domain-containing protein 4</fullName>
    </recommendedName>
</protein>
<accession>A0ABD0TJ70</accession>
<evidence type="ECO:0000259" key="4">
    <source>
        <dbReference type="PROSITE" id="PS51184"/>
    </source>
</evidence>
<evidence type="ECO:0000313" key="6">
    <source>
        <dbReference type="Proteomes" id="UP001549921"/>
    </source>
</evidence>
<dbReference type="Gene3D" id="2.60.120.650">
    <property type="entry name" value="Cupin"/>
    <property type="match status" value="1"/>
</dbReference>
<comment type="caution">
    <text evidence="5">The sequence shown here is derived from an EMBL/GenBank/DDBJ whole genome shotgun (WGS) entry which is preliminary data.</text>
</comment>
<dbReference type="AlphaFoldDB" id="A0ABD0TJ70"/>
<dbReference type="InterPro" id="IPR041667">
    <property type="entry name" value="Cupin_8"/>
</dbReference>
<comment type="similarity">
    <text evidence="1">Belongs to the JMJD6 family.</text>
</comment>